<gene>
    <name evidence="2" type="ORF">MF626_000082</name>
</gene>
<feature type="transmembrane region" description="Helical" evidence="1">
    <location>
        <begin position="25"/>
        <end position="46"/>
    </location>
</feature>
<dbReference type="AlphaFoldDB" id="A0AAE9L6Y6"/>
<proteinExistence type="predicted"/>
<keyword evidence="1" id="KW-0472">Membrane</keyword>
<evidence type="ECO:0000313" key="3">
    <source>
        <dbReference type="Proteomes" id="UP001055784"/>
    </source>
</evidence>
<keyword evidence="1" id="KW-0812">Transmembrane</keyword>
<dbReference type="RefSeq" id="WP_250260627.1">
    <property type="nucleotide sequence ID" value="NZ_CP097770.1"/>
</dbReference>
<evidence type="ECO:0000313" key="2">
    <source>
        <dbReference type="EMBL" id="URJ50716.1"/>
    </source>
</evidence>
<dbReference type="EMBL" id="CP097770">
    <property type="protein sequence ID" value="URJ50716.1"/>
    <property type="molecule type" value="Genomic_DNA"/>
</dbReference>
<name>A0AAE9L6Y6_PAEPO</name>
<dbReference type="Proteomes" id="UP001055784">
    <property type="component" value="Chromosome"/>
</dbReference>
<keyword evidence="1" id="KW-1133">Transmembrane helix</keyword>
<organism evidence="2 3">
    <name type="scientific">Paenibacillus polymyxa</name>
    <name type="common">Bacillus polymyxa</name>
    <dbReference type="NCBI Taxonomy" id="1406"/>
    <lineage>
        <taxon>Bacteria</taxon>
        <taxon>Bacillati</taxon>
        <taxon>Bacillota</taxon>
        <taxon>Bacilli</taxon>
        <taxon>Bacillales</taxon>
        <taxon>Paenibacillaceae</taxon>
        <taxon>Paenibacillus</taxon>
    </lineage>
</organism>
<sequence length="215" mass="25275">MTPEQLLDVLRQYYDLWKPSGLTLIFQWISVLSPIFMLISIIVVYGNVNRTIKKTKENDIEKFKRELGWKSAEEIIEAITKVKESYHDLLAIKEIWRMFSESKVDLNSILEHLRKCEGQFETTAMIAIQYKKREIVLKEFDPQVQFVYEKGSFMATDLSELIGYLTDKAGYTDEQISTIVDRIDKNGKEMTLHLNKLLRDVQNKFLSEYYGEELI</sequence>
<accession>A0AAE9L6Y6</accession>
<protein>
    <submittedName>
        <fullName evidence="2">Uncharacterized protein</fullName>
    </submittedName>
</protein>
<reference evidence="2" key="1">
    <citation type="submission" date="2022-11" db="EMBL/GenBank/DDBJ databases">
        <authorList>
            <person name="Vasilchenko N.G."/>
            <person name="Prazdnova E.V."/>
            <person name="Gorovtsov A.V."/>
            <person name="Chistyakov V.A."/>
            <person name="Pak M.L."/>
        </authorList>
    </citation>
    <scope>NUCLEOTIDE SEQUENCE</scope>
    <source>
        <strain evidence="2">R 4.5</strain>
    </source>
</reference>
<evidence type="ECO:0000256" key="1">
    <source>
        <dbReference type="SAM" id="Phobius"/>
    </source>
</evidence>